<proteinExistence type="predicted"/>
<evidence type="ECO:0000313" key="3">
    <source>
        <dbReference type="Proteomes" id="UP000185487"/>
    </source>
</evidence>
<organism evidence="2 4">
    <name type="scientific">Methylobacterium phyllosphaerae</name>
    <dbReference type="NCBI Taxonomy" id="418223"/>
    <lineage>
        <taxon>Bacteria</taxon>
        <taxon>Pseudomonadati</taxon>
        <taxon>Pseudomonadota</taxon>
        <taxon>Alphaproteobacteria</taxon>
        <taxon>Hyphomicrobiales</taxon>
        <taxon>Methylobacteriaceae</taxon>
        <taxon>Methylobacterium</taxon>
    </lineage>
</organism>
<evidence type="ECO:0000313" key="2">
    <source>
        <dbReference type="EMBL" id="SFG87021.1"/>
    </source>
</evidence>
<dbReference type="AlphaFoldDB" id="A0AAE8HRG7"/>
<gene>
    <name evidence="1" type="ORF">MCBMB27_05031</name>
    <name evidence="2" type="ORF">SAMN05192567_10991</name>
</gene>
<evidence type="ECO:0000313" key="1">
    <source>
        <dbReference type="EMBL" id="APT34322.1"/>
    </source>
</evidence>
<sequence length="72" mass="7738">MVELEITDAPGCHPTADAASLVEHPHPQARLGKVACRSCAGHARAENRDDPTLVQVPTPLRRTAKPAALQHR</sequence>
<reference evidence="2 4" key="2">
    <citation type="submission" date="2016-10" db="EMBL/GenBank/DDBJ databases">
        <authorList>
            <person name="Varghese N."/>
            <person name="Submissions S."/>
        </authorList>
    </citation>
    <scope>NUCLEOTIDE SEQUENCE [LARGE SCALE GENOMIC DNA]</scope>
    <source>
        <strain evidence="2 4">CBMB27</strain>
    </source>
</reference>
<dbReference type="Proteomes" id="UP000199140">
    <property type="component" value="Unassembled WGS sequence"/>
</dbReference>
<name>A0AAE8HRG7_9HYPH</name>
<dbReference type="KEGG" id="mphy:MCBMB27_05031"/>
<dbReference type="EMBL" id="FOPK01000009">
    <property type="protein sequence ID" value="SFG87021.1"/>
    <property type="molecule type" value="Genomic_DNA"/>
</dbReference>
<dbReference type="EMBL" id="CP015367">
    <property type="protein sequence ID" value="APT34322.1"/>
    <property type="molecule type" value="Genomic_DNA"/>
</dbReference>
<accession>A0AAE8HRG7</accession>
<evidence type="ECO:0000313" key="4">
    <source>
        <dbReference type="Proteomes" id="UP000199140"/>
    </source>
</evidence>
<protein>
    <submittedName>
        <fullName evidence="2">Uncharacterized protein</fullName>
    </submittedName>
</protein>
<reference evidence="1 3" key="1">
    <citation type="submission" date="2016-04" db="EMBL/GenBank/DDBJ databases">
        <title>Complete genome sequencing and analysis of CBMB27, Methylobacterium phyllosphaerae isolated from leaf tissues of rice (Oryza sativa L.).</title>
        <authorList>
            <person name="Lee Y."/>
            <person name="Hwangbo K."/>
            <person name="Chung H."/>
            <person name="Yoo J."/>
            <person name="Kim K.Y."/>
            <person name="Sa T.M."/>
            <person name="Um Y."/>
            <person name="Madhaiyan M."/>
        </authorList>
    </citation>
    <scope>NUCLEOTIDE SEQUENCE [LARGE SCALE GENOMIC DNA]</scope>
    <source>
        <strain evidence="1 3">CBMB27</strain>
    </source>
</reference>
<dbReference type="Proteomes" id="UP000185487">
    <property type="component" value="Chromosome"/>
</dbReference>
<keyword evidence="3" id="KW-1185">Reference proteome</keyword>